<gene>
    <name evidence="3" type="ORF">GCM10014715_78820</name>
</gene>
<keyword evidence="2" id="KW-0560">Oxidoreductase</keyword>
<protein>
    <submittedName>
        <fullName evidence="3">Short-chain dehydrogenase</fullName>
    </submittedName>
</protein>
<organism evidence="3 4">
    <name type="scientific">Streptomyces spiralis</name>
    <dbReference type="NCBI Taxonomy" id="66376"/>
    <lineage>
        <taxon>Bacteria</taxon>
        <taxon>Bacillati</taxon>
        <taxon>Actinomycetota</taxon>
        <taxon>Actinomycetes</taxon>
        <taxon>Kitasatosporales</taxon>
        <taxon>Streptomycetaceae</taxon>
        <taxon>Streptomyces</taxon>
    </lineage>
</organism>
<comment type="caution">
    <text evidence="3">The sequence shown here is derived from an EMBL/GenBank/DDBJ whole genome shotgun (WGS) entry which is preliminary data.</text>
</comment>
<dbReference type="AlphaFoldDB" id="A0A919AJB2"/>
<evidence type="ECO:0000313" key="4">
    <source>
        <dbReference type="Proteomes" id="UP000641386"/>
    </source>
</evidence>
<dbReference type="SUPFAM" id="SSF51735">
    <property type="entry name" value="NAD(P)-binding Rossmann-fold domains"/>
    <property type="match status" value="1"/>
</dbReference>
<dbReference type="PANTHER" id="PTHR43639:SF1">
    <property type="entry name" value="SHORT-CHAIN DEHYDROGENASE_REDUCTASE FAMILY PROTEIN"/>
    <property type="match status" value="1"/>
</dbReference>
<dbReference type="InterPro" id="IPR020904">
    <property type="entry name" value="Sc_DH/Rdtase_CS"/>
</dbReference>
<name>A0A919AJB2_9ACTN</name>
<dbReference type="PRINTS" id="PR00080">
    <property type="entry name" value="SDRFAMILY"/>
</dbReference>
<dbReference type="Gene3D" id="3.40.50.720">
    <property type="entry name" value="NAD(P)-binding Rossmann-like Domain"/>
    <property type="match status" value="1"/>
</dbReference>
<dbReference type="EMBL" id="BNBC01000060">
    <property type="protein sequence ID" value="GHF11389.1"/>
    <property type="molecule type" value="Genomic_DNA"/>
</dbReference>
<reference evidence="3" key="2">
    <citation type="submission" date="2020-09" db="EMBL/GenBank/DDBJ databases">
        <authorList>
            <person name="Sun Q."/>
            <person name="Ohkuma M."/>
        </authorList>
    </citation>
    <scope>NUCLEOTIDE SEQUENCE</scope>
    <source>
        <strain evidence="3">JCM 3302</strain>
    </source>
</reference>
<evidence type="ECO:0000256" key="1">
    <source>
        <dbReference type="ARBA" id="ARBA00006484"/>
    </source>
</evidence>
<accession>A0A919AJB2</accession>
<dbReference type="RefSeq" id="WP_229904041.1">
    <property type="nucleotide sequence ID" value="NZ_BNBC01000060.1"/>
</dbReference>
<dbReference type="FunFam" id="3.40.50.720:FF:000084">
    <property type="entry name" value="Short-chain dehydrogenase reductase"/>
    <property type="match status" value="1"/>
</dbReference>
<dbReference type="InterPro" id="IPR002347">
    <property type="entry name" value="SDR_fam"/>
</dbReference>
<dbReference type="PRINTS" id="PR00081">
    <property type="entry name" value="GDHRDH"/>
</dbReference>
<keyword evidence="4" id="KW-1185">Reference proteome</keyword>
<dbReference type="CDD" id="cd05233">
    <property type="entry name" value="SDR_c"/>
    <property type="match status" value="1"/>
</dbReference>
<dbReference type="InterPro" id="IPR036291">
    <property type="entry name" value="NAD(P)-bd_dom_sf"/>
</dbReference>
<sequence>MTADFDAPDDPIAAADPAADGQWLRGRGALVTGAGLTGPEGGVGHAIARVFARHGAAVAVLDRDPEAADRTVEAILKDGGQAFRVDADATRDEDCRRAVTVCAQRFGGRLDVLVNNVASGERSGLFEVGTDDWDRLMDVNLKSAWLMTRHAEPVMGEGSAIVNISSVGAHRPGPGMVYSVAKAGLENLTKGAASTLGPRGIRVNCVQIGAIWSSMAARNIPADARDARRRAIVLGTEGTPWDPAYAALFLAGDKARWISGHILTVEGGGMGRPPR</sequence>
<dbReference type="PANTHER" id="PTHR43639">
    <property type="entry name" value="OXIDOREDUCTASE, SHORT-CHAIN DEHYDROGENASE/REDUCTASE FAMILY (AFU_ORTHOLOGUE AFUA_5G02870)"/>
    <property type="match status" value="1"/>
</dbReference>
<proteinExistence type="inferred from homology"/>
<dbReference type="GO" id="GO:0016491">
    <property type="term" value="F:oxidoreductase activity"/>
    <property type="evidence" value="ECO:0007669"/>
    <property type="project" value="UniProtKB-KW"/>
</dbReference>
<comment type="similarity">
    <text evidence="1">Belongs to the short-chain dehydrogenases/reductases (SDR) family.</text>
</comment>
<dbReference type="Proteomes" id="UP000641386">
    <property type="component" value="Unassembled WGS sequence"/>
</dbReference>
<evidence type="ECO:0000256" key="2">
    <source>
        <dbReference type="ARBA" id="ARBA00023002"/>
    </source>
</evidence>
<dbReference type="PROSITE" id="PS00061">
    <property type="entry name" value="ADH_SHORT"/>
    <property type="match status" value="1"/>
</dbReference>
<evidence type="ECO:0000313" key="3">
    <source>
        <dbReference type="EMBL" id="GHF11389.1"/>
    </source>
</evidence>
<dbReference type="Pfam" id="PF13561">
    <property type="entry name" value="adh_short_C2"/>
    <property type="match status" value="1"/>
</dbReference>
<reference evidence="3" key="1">
    <citation type="journal article" date="2014" name="Int. J. Syst. Evol. Microbiol.">
        <title>Complete genome sequence of Corynebacterium casei LMG S-19264T (=DSM 44701T), isolated from a smear-ripened cheese.</title>
        <authorList>
            <consortium name="US DOE Joint Genome Institute (JGI-PGF)"/>
            <person name="Walter F."/>
            <person name="Albersmeier A."/>
            <person name="Kalinowski J."/>
            <person name="Ruckert C."/>
        </authorList>
    </citation>
    <scope>NUCLEOTIDE SEQUENCE</scope>
    <source>
        <strain evidence="3">JCM 3302</strain>
    </source>
</reference>